<sequence length="359" mass="39368">MVLSEAILISAYFLGLRRAYRLVLKTERKVLRRVPRIQQFAERNIKHVFRLAQRGIKEVEQRDLAFGKYLGGLVDKMPSWDFFKDRSITRGEKYRALKASLRATVESRRARRAAESGGASAGEAMKIVRDQEKAKWEGQAPGRVIEEKVREEGAVGEWRGLPNEGAKVVASRRAGDEDSSKISDASRKGSPKGSLRDRTSAGETPWGEPARGEVGKASPSGVYAARKYHSARGLDVLSQERWPETSVLTRGRGAADRFVQDQGTMEESMPADERRGSSSGARAFGEGLLRAAFESSKDGSAGVVVRDVVSAGQVEDTSSSSVLTGTGSWKSVRCQRALSPGFELKNSIRKARSQFSSQT</sequence>
<reference evidence="2 3" key="1">
    <citation type="journal article" date="2014" name="Nat. Commun.">
        <title>Klebsormidium flaccidum genome reveals primary factors for plant terrestrial adaptation.</title>
        <authorList>
            <person name="Hori K."/>
            <person name="Maruyama F."/>
            <person name="Fujisawa T."/>
            <person name="Togashi T."/>
            <person name="Yamamoto N."/>
            <person name="Seo M."/>
            <person name="Sato S."/>
            <person name="Yamada T."/>
            <person name="Mori H."/>
            <person name="Tajima N."/>
            <person name="Moriyama T."/>
            <person name="Ikeuchi M."/>
            <person name="Watanabe M."/>
            <person name="Wada H."/>
            <person name="Kobayashi K."/>
            <person name="Saito M."/>
            <person name="Masuda T."/>
            <person name="Sasaki-Sekimoto Y."/>
            <person name="Mashiguchi K."/>
            <person name="Awai K."/>
            <person name="Shimojima M."/>
            <person name="Masuda S."/>
            <person name="Iwai M."/>
            <person name="Nobusawa T."/>
            <person name="Narise T."/>
            <person name="Kondo S."/>
            <person name="Saito H."/>
            <person name="Sato R."/>
            <person name="Murakawa M."/>
            <person name="Ihara Y."/>
            <person name="Oshima-Yamada Y."/>
            <person name="Ohtaka K."/>
            <person name="Satoh M."/>
            <person name="Sonobe K."/>
            <person name="Ishii M."/>
            <person name="Ohtani R."/>
            <person name="Kanamori-Sato M."/>
            <person name="Honoki R."/>
            <person name="Miyazaki D."/>
            <person name="Mochizuki H."/>
            <person name="Umetsu J."/>
            <person name="Higashi K."/>
            <person name="Shibata D."/>
            <person name="Kamiya Y."/>
            <person name="Sato N."/>
            <person name="Nakamura Y."/>
            <person name="Tabata S."/>
            <person name="Ida S."/>
            <person name="Kurokawa K."/>
            <person name="Ohta H."/>
        </authorList>
    </citation>
    <scope>NUCLEOTIDE SEQUENCE [LARGE SCALE GENOMIC DNA]</scope>
    <source>
        <strain evidence="2 3">NIES-2285</strain>
    </source>
</reference>
<dbReference type="PANTHER" id="PTHR35998">
    <property type="entry name" value="OS02G0127900 PROTEIN"/>
    <property type="match status" value="1"/>
</dbReference>
<accession>A0A1Y1HL87</accession>
<organism evidence="2 3">
    <name type="scientific">Klebsormidium nitens</name>
    <name type="common">Green alga</name>
    <name type="synonym">Ulothrix nitens</name>
    <dbReference type="NCBI Taxonomy" id="105231"/>
    <lineage>
        <taxon>Eukaryota</taxon>
        <taxon>Viridiplantae</taxon>
        <taxon>Streptophyta</taxon>
        <taxon>Klebsormidiophyceae</taxon>
        <taxon>Klebsormidiales</taxon>
        <taxon>Klebsormidiaceae</taxon>
        <taxon>Klebsormidium</taxon>
    </lineage>
</organism>
<gene>
    <name evidence="2" type="ORF">KFL_000050550</name>
</gene>
<dbReference type="PANTHER" id="PTHR35998:SF1">
    <property type="entry name" value="OS02G0127900 PROTEIN"/>
    <property type="match status" value="1"/>
</dbReference>
<dbReference type="Proteomes" id="UP000054558">
    <property type="component" value="Unassembled WGS sequence"/>
</dbReference>
<dbReference type="AlphaFoldDB" id="A0A1Y1HL87"/>
<evidence type="ECO:0000313" key="3">
    <source>
        <dbReference type="Proteomes" id="UP000054558"/>
    </source>
</evidence>
<proteinExistence type="predicted"/>
<protein>
    <submittedName>
        <fullName evidence="2">Uncharacterized protein</fullName>
    </submittedName>
</protein>
<name>A0A1Y1HL87_KLENI</name>
<feature type="compositionally biased region" description="Basic and acidic residues" evidence="1">
    <location>
        <begin position="173"/>
        <end position="187"/>
    </location>
</feature>
<dbReference type="EMBL" id="DF236954">
    <property type="protein sequence ID" value="GAQ77919.1"/>
    <property type="molecule type" value="Genomic_DNA"/>
</dbReference>
<dbReference type="OrthoDB" id="2018352at2759"/>
<evidence type="ECO:0000256" key="1">
    <source>
        <dbReference type="SAM" id="MobiDB-lite"/>
    </source>
</evidence>
<evidence type="ECO:0000313" key="2">
    <source>
        <dbReference type="EMBL" id="GAQ77919.1"/>
    </source>
</evidence>
<keyword evidence="3" id="KW-1185">Reference proteome</keyword>
<feature type="region of interest" description="Disordered" evidence="1">
    <location>
        <begin position="166"/>
        <end position="218"/>
    </location>
</feature>